<dbReference type="PROSITE" id="PS00430">
    <property type="entry name" value="TONB_DEPENDENT_REC_1"/>
    <property type="match status" value="1"/>
</dbReference>
<dbReference type="Gene3D" id="3.40.190.10">
    <property type="entry name" value="Periplasmic binding protein-like II"/>
    <property type="match status" value="2"/>
</dbReference>
<keyword evidence="7" id="KW-1185">Reference proteome</keyword>
<keyword evidence="5" id="KW-0449">Lipoprotein</keyword>
<organism evidence="6 7">
    <name type="scientific">Cohnella fermenti</name>
    <dbReference type="NCBI Taxonomy" id="2565925"/>
    <lineage>
        <taxon>Bacteria</taxon>
        <taxon>Bacillati</taxon>
        <taxon>Bacillota</taxon>
        <taxon>Bacilli</taxon>
        <taxon>Bacillales</taxon>
        <taxon>Paenibacillaceae</taxon>
        <taxon>Cohnella</taxon>
    </lineage>
</organism>
<dbReference type="OrthoDB" id="2021385at2"/>
<keyword evidence="4" id="KW-0564">Palmitate</keyword>
<comment type="caution">
    <text evidence="6">The sequence shown here is derived from an EMBL/GenBank/DDBJ whole genome shotgun (WGS) entry which is preliminary data.</text>
</comment>
<evidence type="ECO:0000256" key="1">
    <source>
        <dbReference type="ARBA" id="ARBA00022475"/>
    </source>
</evidence>
<accession>A0A4S4C619</accession>
<evidence type="ECO:0000313" key="7">
    <source>
        <dbReference type="Proteomes" id="UP000310636"/>
    </source>
</evidence>
<dbReference type="InterPro" id="IPR010916">
    <property type="entry name" value="TonB_box_CS"/>
</dbReference>
<dbReference type="EMBL" id="SSOB01000006">
    <property type="protein sequence ID" value="THF82688.1"/>
    <property type="molecule type" value="Genomic_DNA"/>
</dbReference>
<keyword evidence="1" id="KW-1003">Cell membrane</keyword>
<dbReference type="SUPFAM" id="SSF53850">
    <property type="entry name" value="Periplasmic binding protein-like II"/>
    <property type="match status" value="1"/>
</dbReference>
<evidence type="ECO:0000256" key="2">
    <source>
        <dbReference type="ARBA" id="ARBA00022729"/>
    </source>
</evidence>
<dbReference type="AlphaFoldDB" id="A0A4S4C619"/>
<evidence type="ECO:0000256" key="4">
    <source>
        <dbReference type="ARBA" id="ARBA00023139"/>
    </source>
</evidence>
<gene>
    <name evidence="6" type="ORF">E6C55_06370</name>
</gene>
<keyword evidence="3" id="KW-0472">Membrane</keyword>
<dbReference type="PANTHER" id="PTHR43649">
    <property type="entry name" value="ARABINOSE-BINDING PROTEIN-RELATED"/>
    <property type="match status" value="1"/>
</dbReference>
<evidence type="ECO:0000313" key="6">
    <source>
        <dbReference type="EMBL" id="THF82688.1"/>
    </source>
</evidence>
<reference evidence="6 7" key="1">
    <citation type="submission" date="2019-04" db="EMBL/GenBank/DDBJ databases">
        <title>Cohnella sp. nov. isolated from preserved vegetables.</title>
        <authorList>
            <person name="Lin S.-Y."/>
            <person name="Hung M.-H."/>
            <person name="Young C.-C."/>
        </authorList>
    </citation>
    <scope>NUCLEOTIDE SEQUENCE [LARGE SCALE GENOMIC DNA]</scope>
    <source>
        <strain evidence="6 7">CC-MHH1044</strain>
    </source>
</reference>
<dbReference type="InterPro" id="IPR006059">
    <property type="entry name" value="SBP"/>
</dbReference>
<dbReference type="InterPro" id="IPR050490">
    <property type="entry name" value="Bact_solute-bd_prot1"/>
</dbReference>
<sequence>MRRAHTGIIPLNGGVRTMRKRLMTLAAALMALAMLLAGCNGSNNKANGNGEASASSGATTAADNFNEPGTFPIVKNEETLTVWASPPSWIGDLDDNWFTKYFEEKTNIKINWVRANMEDYSDKLNLLLASNSDLPDVILSWGISNAQQIAYGSQGLFLPLNDLIDKYGTATKQVFDYNPIIKSTITAPDGNIYGLPSINECFHCTYSHKLWLNQSWLDKLGLEMPTTTDEFYQVLKAFKEQDPNGNGKADEIPLTRGSWQGGIDYFLMNAFIDNEAGNRLMLQDDVIVQAPVQPEWKEGLAYLHKLYAEGLIDPEFLLEDDNKVKILTGTEEAGNKVGAVASGSLSWVDWSDANPVKEDYVAVPPLTGPGGVSLAKEYAFGMGVGNFVITKAAKNPELAMRFGDAIYQLYLDGDYNLYGEEGDVWVKAKDGEVGLDGSPAKYNVIKSGEQPNNFTWGNGLNTFMTNEWRNGQVVTPGVWNSEKILYDETKNKYEGKGPEQVMPGTFMMPEDEATEWEELNNAVIQYLDESVAKFVTGSMDLDKDWDKYLTELKKIGYDRLTELTQQAYDRQYKGKM</sequence>
<dbReference type="Pfam" id="PF01547">
    <property type="entry name" value="SBP_bac_1"/>
    <property type="match status" value="1"/>
</dbReference>
<dbReference type="Proteomes" id="UP000310636">
    <property type="component" value="Unassembled WGS sequence"/>
</dbReference>
<dbReference type="PANTHER" id="PTHR43649:SF33">
    <property type="entry name" value="POLYGALACTURONAN_RHAMNOGALACTURONAN-BINDING PROTEIN YTCQ"/>
    <property type="match status" value="1"/>
</dbReference>
<evidence type="ECO:0000256" key="3">
    <source>
        <dbReference type="ARBA" id="ARBA00023136"/>
    </source>
</evidence>
<keyword evidence="2" id="KW-0732">Signal</keyword>
<evidence type="ECO:0000256" key="5">
    <source>
        <dbReference type="ARBA" id="ARBA00023288"/>
    </source>
</evidence>
<proteinExistence type="predicted"/>
<name>A0A4S4C619_9BACL</name>
<protein>
    <submittedName>
        <fullName evidence="6">Extracellular solute-binding protein</fullName>
    </submittedName>
</protein>